<keyword evidence="4" id="KW-1185">Reference proteome</keyword>
<proteinExistence type="inferred from homology"/>
<comment type="similarity">
    <text evidence="1">Belongs to the amidase family.</text>
</comment>
<name>A0AA88YDG2_PINIB</name>
<feature type="non-terminal residue" evidence="3">
    <location>
        <position position="1"/>
    </location>
</feature>
<dbReference type="PROSITE" id="PS00571">
    <property type="entry name" value="AMIDASES"/>
    <property type="match status" value="1"/>
</dbReference>
<evidence type="ECO:0000313" key="4">
    <source>
        <dbReference type="Proteomes" id="UP001186944"/>
    </source>
</evidence>
<dbReference type="InterPro" id="IPR020556">
    <property type="entry name" value="Amidase_CS"/>
</dbReference>
<dbReference type="InterPro" id="IPR023631">
    <property type="entry name" value="Amidase_dom"/>
</dbReference>
<dbReference type="InterPro" id="IPR036928">
    <property type="entry name" value="AS_sf"/>
</dbReference>
<comment type="caution">
    <text evidence="3">The sequence shown here is derived from an EMBL/GenBank/DDBJ whole genome shotgun (WGS) entry which is preliminary data.</text>
</comment>
<dbReference type="SUPFAM" id="SSF75304">
    <property type="entry name" value="Amidase signature (AS) enzymes"/>
    <property type="match status" value="1"/>
</dbReference>
<dbReference type="EMBL" id="VSWD01000005">
    <property type="protein sequence ID" value="KAK3103297.1"/>
    <property type="molecule type" value="Genomic_DNA"/>
</dbReference>
<gene>
    <name evidence="3" type="ORF">FSP39_018300</name>
</gene>
<dbReference type="PANTHER" id="PTHR11895">
    <property type="entry name" value="TRANSAMIDASE"/>
    <property type="match status" value="1"/>
</dbReference>
<reference evidence="3" key="1">
    <citation type="submission" date="2019-08" db="EMBL/GenBank/DDBJ databases">
        <title>The improved chromosome-level genome for the pearl oyster Pinctada fucata martensii using PacBio sequencing and Hi-C.</title>
        <authorList>
            <person name="Zheng Z."/>
        </authorList>
    </citation>
    <scope>NUCLEOTIDE SEQUENCE</scope>
    <source>
        <strain evidence="3">ZZ-2019</strain>
        <tissue evidence="3">Adductor muscle</tissue>
    </source>
</reference>
<evidence type="ECO:0000313" key="3">
    <source>
        <dbReference type="EMBL" id="KAK3103297.1"/>
    </source>
</evidence>
<dbReference type="PANTHER" id="PTHR11895:SF170">
    <property type="entry name" value="AMIDASE"/>
    <property type="match status" value="1"/>
</dbReference>
<protein>
    <recommendedName>
        <fullName evidence="2">Amidase domain-containing protein</fullName>
    </recommendedName>
</protein>
<evidence type="ECO:0000256" key="1">
    <source>
        <dbReference type="ARBA" id="ARBA00009199"/>
    </source>
</evidence>
<dbReference type="AlphaFoldDB" id="A0AA88YDG2"/>
<dbReference type="GO" id="GO:0003824">
    <property type="term" value="F:catalytic activity"/>
    <property type="evidence" value="ECO:0007669"/>
    <property type="project" value="InterPro"/>
</dbReference>
<accession>A0AA88YDG2</accession>
<sequence length="455" mass="50263">NLKIHVPERSYSCLDYYKSICEQYQRVFDLVEDPLPVKYQRLPGHREKSDPAWYWRCEIKGAENGLLRGKTIAIKDNISVAGVPMMCGSKLLEGYMPEFDATVVTRILDQGKSACEDLCSSPASWTCATGVIPNPYDPTRSSGGSSSGSASLVSRGLVDMALGSDQGGSIRIPSAWCGIVGLKPTFGLVPYTGCASLESTVDHLGPMTRTVDDCALLLEAIAGYDDGMDPRQHRDLTFPKYSMQLDRDIRGTKIAVLKEGFEGADDDVCRVVEETISKLRAKGAVVEEVSIPIHNDGVGYGWKGFYPTSLAEKLASSSKSRPFEVSFPLKMMFMFGDYIERNYQKKFYCKAQNLRRVLCKAYDDVLEHYDVIVMPTTPGKPFKMPTNEHSFSEIMDLTYGMNKNMSPFNVTGHPAISVNAGFTDGLPCGIMIVGKMFDDLTVLQVAKTVETIEKK</sequence>
<feature type="domain" description="Amidase" evidence="2">
    <location>
        <begin position="60"/>
        <end position="443"/>
    </location>
</feature>
<dbReference type="Gene3D" id="3.90.1300.10">
    <property type="entry name" value="Amidase signature (AS) domain"/>
    <property type="match status" value="1"/>
</dbReference>
<dbReference type="InterPro" id="IPR000120">
    <property type="entry name" value="Amidase"/>
</dbReference>
<dbReference type="Proteomes" id="UP001186944">
    <property type="component" value="Unassembled WGS sequence"/>
</dbReference>
<evidence type="ECO:0000259" key="2">
    <source>
        <dbReference type="Pfam" id="PF01425"/>
    </source>
</evidence>
<organism evidence="3 4">
    <name type="scientific">Pinctada imbricata</name>
    <name type="common">Atlantic pearl-oyster</name>
    <name type="synonym">Pinctada martensii</name>
    <dbReference type="NCBI Taxonomy" id="66713"/>
    <lineage>
        <taxon>Eukaryota</taxon>
        <taxon>Metazoa</taxon>
        <taxon>Spiralia</taxon>
        <taxon>Lophotrochozoa</taxon>
        <taxon>Mollusca</taxon>
        <taxon>Bivalvia</taxon>
        <taxon>Autobranchia</taxon>
        <taxon>Pteriomorphia</taxon>
        <taxon>Pterioida</taxon>
        <taxon>Pterioidea</taxon>
        <taxon>Pteriidae</taxon>
        <taxon>Pinctada</taxon>
    </lineage>
</organism>
<dbReference type="Pfam" id="PF01425">
    <property type="entry name" value="Amidase"/>
    <property type="match status" value="1"/>
</dbReference>